<evidence type="ECO:0000259" key="6">
    <source>
        <dbReference type="PROSITE" id="PS50405"/>
    </source>
</evidence>
<dbReference type="GO" id="GO:0009635">
    <property type="term" value="P:response to herbicide"/>
    <property type="evidence" value="ECO:0007669"/>
    <property type="project" value="UniProtKB-ARBA"/>
</dbReference>
<evidence type="ECO:0000256" key="3">
    <source>
        <dbReference type="ARBA" id="ARBA00022679"/>
    </source>
</evidence>
<evidence type="ECO:0000313" key="7">
    <source>
        <dbReference type="EMBL" id="KAK8951486.1"/>
    </source>
</evidence>
<dbReference type="SFLD" id="SFLDG00358">
    <property type="entry name" value="Main_(cytGST)"/>
    <property type="match status" value="1"/>
</dbReference>
<dbReference type="SUPFAM" id="SSF47616">
    <property type="entry name" value="GST C-terminal domain-like"/>
    <property type="match status" value="1"/>
</dbReference>
<dbReference type="GO" id="GO:0004364">
    <property type="term" value="F:glutathione transferase activity"/>
    <property type="evidence" value="ECO:0007669"/>
    <property type="project" value="UniProtKB-EC"/>
</dbReference>
<dbReference type="InterPro" id="IPR040079">
    <property type="entry name" value="Glutathione_S-Trfase"/>
</dbReference>
<dbReference type="Gene3D" id="3.40.30.10">
    <property type="entry name" value="Glutaredoxin"/>
    <property type="match status" value="1"/>
</dbReference>
<dbReference type="FunFam" id="3.40.30.10:FF:000016">
    <property type="entry name" value="Glutathione S-transferase F2"/>
    <property type="match status" value="1"/>
</dbReference>
<gene>
    <name evidence="7" type="primary">GSTF1</name>
    <name evidence="7" type="ORF">KSP39_PZI003518</name>
</gene>
<accession>A0AAP0BWF0</accession>
<evidence type="ECO:0000256" key="2">
    <source>
        <dbReference type="ARBA" id="ARBA00012452"/>
    </source>
</evidence>
<dbReference type="EC" id="2.5.1.18" evidence="2"/>
<dbReference type="CDD" id="cd03187">
    <property type="entry name" value="GST_C_Phi"/>
    <property type="match status" value="1"/>
</dbReference>
<dbReference type="Pfam" id="PF02798">
    <property type="entry name" value="GST_N"/>
    <property type="match status" value="1"/>
</dbReference>
<dbReference type="InterPro" id="IPR004045">
    <property type="entry name" value="Glutathione_S-Trfase_N"/>
</dbReference>
<dbReference type="InterPro" id="IPR034347">
    <property type="entry name" value="GST_Phi_C"/>
</dbReference>
<dbReference type="CDD" id="cd03053">
    <property type="entry name" value="GST_N_Phi"/>
    <property type="match status" value="1"/>
</dbReference>
<protein>
    <recommendedName>
        <fullName evidence="2">glutathione transferase</fullName>
        <ecNumber evidence="2">2.5.1.18</ecNumber>
    </recommendedName>
</protein>
<feature type="domain" description="GST C-terminal" evidence="6">
    <location>
        <begin position="89"/>
        <end position="217"/>
    </location>
</feature>
<reference evidence="7 8" key="1">
    <citation type="journal article" date="2022" name="Nat. Plants">
        <title>Genomes of leafy and leafless Platanthera orchids illuminate the evolution of mycoheterotrophy.</title>
        <authorList>
            <person name="Li M.H."/>
            <person name="Liu K.W."/>
            <person name="Li Z."/>
            <person name="Lu H.C."/>
            <person name="Ye Q.L."/>
            <person name="Zhang D."/>
            <person name="Wang J.Y."/>
            <person name="Li Y.F."/>
            <person name="Zhong Z.M."/>
            <person name="Liu X."/>
            <person name="Yu X."/>
            <person name="Liu D.K."/>
            <person name="Tu X.D."/>
            <person name="Liu B."/>
            <person name="Hao Y."/>
            <person name="Liao X.Y."/>
            <person name="Jiang Y.T."/>
            <person name="Sun W.H."/>
            <person name="Chen J."/>
            <person name="Chen Y.Q."/>
            <person name="Ai Y."/>
            <person name="Zhai J.W."/>
            <person name="Wu S.S."/>
            <person name="Zhou Z."/>
            <person name="Hsiao Y.Y."/>
            <person name="Wu W.L."/>
            <person name="Chen Y.Y."/>
            <person name="Lin Y.F."/>
            <person name="Hsu J.L."/>
            <person name="Li C.Y."/>
            <person name="Wang Z.W."/>
            <person name="Zhao X."/>
            <person name="Zhong W.Y."/>
            <person name="Ma X.K."/>
            <person name="Ma L."/>
            <person name="Huang J."/>
            <person name="Chen G.Z."/>
            <person name="Huang M.Z."/>
            <person name="Huang L."/>
            <person name="Peng D.H."/>
            <person name="Luo Y.B."/>
            <person name="Zou S.Q."/>
            <person name="Chen S.P."/>
            <person name="Lan S."/>
            <person name="Tsai W.C."/>
            <person name="Van de Peer Y."/>
            <person name="Liu Z.J."/>
        </authorList>
    </citation>
    <scope>NUCLEOTIDE SEQUENCE [LARGE SCALE GENOMIC DNA]</scope>
    <source>
        <strain evidence="7">Lor287</strain>
    </source>
</reference>
<dbReference type="InterPro" id="IPR004046">
    <property type="entry name" value="GST_C"/>
</dbReference>
<dbReference type="PANTHER" id="PTHR43900">
    <property type="entry name" value="GLUTATHIONE S-TRANSFERASE RHO"/>
    <property type="match status" value="1"/>
</dbReference>
<sequence length="217" mass="24005">MGIKVYGSPVSTCTARVLAVIEELGLEYELVPVDLSTGEHKRPPHIERNPFGQIPALEDGDLVLFESRVITRYLVRKYGKGSDLLKEDTPVEAATVDQWIEVETQHFNGPISAVVFQHLFLPLFFGGTTDEKAAAAEAEKLGKVLDVYEVKLSKTKYLAGDFYSLADLHHLSYGHYLIAATPHGSLIHSRPHVKAWWDRITSRPASKKATAGLVLAI</sequence>
<evidence type="ECO:0000259" key="5">
    <source>
        <dbReference type="PROSITE" id="PS50404"/>
    </source>
</evidence>
<dbReference type="SUPFAM" id="SSF52833">
    <property type="entry name" value="Thioredoxin-like"/>
    <property type="match status" value="1"/>
</dbReference>
<dbReference type="EMBL" id="JBBWWQ010000003">
    <property type="protein sequence ID" value="KAK8951486.1"/>
    <property type="molecule type" value="Genomic_DNA"/>
</dbReference>
<dbReference type="PANTHER" id="PTHR43900:SF3">
    <property type="entry name" value="GLUTATHIONE S-TRANSFERASE RHO"/>
    <property type="match status" value="1"/>
</dbReference>
<feature type="domain" description="GST N-terminal" evidence="5">
    <location>
        <begin position="1"/>
        <end position="82"/>
    </location>
</feature>
<comment type="caution">
    <text evidence="7">The sequence shown here is derived from an EMBL/GenBank/DDBJ whole genome shotgun (WGS) entry which is preliminary data.</text>
</comment>
<evidence type="ECO:0000256" key="1">
    <source>
        <dbReference type="ARBA" id="ARBA00010128"/>
    </source>
</evidence>
<dbReference type="AlphaFoldDB" id="A0AAP0BWF0"/>
<keyword evidence="8" id="KW-1185">Reference proteome</keyword>
<comment type="similarity">
    <text evidence="1">Belongs to the GST superfamily. Phi family.</text>
</comment>
<dbReference type="FunFam" id="1.20.1050.10:FF:000004">
    <property type="entry name" value="Glutathione S-transferase F2"/>
    <property type="match status" value="1"/>
</dbReference>
<dbReference type="Proteomes" id="UP001418222">
    <property type="component" value="Unassembled WGS sequence"/>
</dbReference>
<dbReference type="InterPro" id="IPR036249">
    <property type="entry name" value="Thioredoxin-like_sf"/>
</dbReference>
<dbReference type="Gene3D" id="1.20.1050.10">
    <property type="match status" value="1"/>
</dbReference>
<dbReference type="InterPro" id="IPR036282">
    <property type="entry name" value="Glutathione-S-Trfase_C_sf"/>
</dbReference>
<dbReference type="PROSITE" id="PS50405">
    <property type="entry name" value="GST_CTER"/>
    <property type="match status" value="1"/>
</dbReference>
<dbReference type="PROSITE" id="PS50404">
    <property type="entry name" value="GST_NTER"/>
    <property type="match status" value="1"/>
</dbReference>
<dbReference type="Pfam" id="PF00043">
    <property type="entry name" value="GST_C"/>
    <property type="match status" value="1"/>
</dbReference>
<dbReference type="SFLD" id="SFLDG01154">
    <property type="entry name" value="Main.5:_Phi-like"/>
    <property type="match status" value="1"/>
</dbReference>
<name>A0AAP0BWF0_9ASPA</name>
<evidence type="ECO:0000313" key="8">
    <source>
        <dbReference type="Proteomes" id="UP001418222"/>
    </source>
</evidence>
<dbReference type="GO" id="GO:0006749">
    <property type="term" value="P:glutathione metabolic process"/>
    <property type="evidence" value="ECO:0007669"/>
    <property type="project" value="TreeGrafter"/>
</dbReference>
<dbReference type="SFLD" id="SFLDS00019">
    <property type="entry name" value="Glutathione_Transferase_(cytos"/>
    <property type="match status" value="1"/>
</dbReference>
<evidence type="ECO:0000256" key="4">
    <source>
        <dbReference type="ARBA" id="ARBA00047960"/>
    </source>
</evidence>
<organism evidence="7 8">
    <name type="scientific">Platanthera zijinensis</name>
    <dbReference type="NCBI Taxonomy" id="2320716"/>
    <lineage>
        <taxon>Eukaryota</taxon>
        <taxon>Viridiplantae</taxon>
        <taxon>Streptophyta</taxon>
        <taxon>Embryophyta</taxon>
        <taxon>Tracheophyta</taxon>
        <taxon>Spermatophyta</taxon>
        <taxon>Magnoliopsida</taxon>
        <taxon>Liliopsida</taxon>
        <taxon>Asparagales</taxon>
        <taxon>Orchidaceae</taxon>
        <taxon>Orchidoideae</taxon>
        <taxon>Orchideae</taxon>
        <taxon>Orchidinae</taxon>
        <taxon>Platanthera</taxon>
    </lineage>
</organism>
<dbReference type="GO" id="GO:0043295">
    <property type="term" value="F:glutathione binding"/>
    <property type="evidence" value="ECO:0007669"/>
    <property type="project" value="TreeGrafter"/>
</dbReference>
<keyword evidence="3" id="KW-0808">Transferase</keyword>
<proteinExistence type="inferred from homology"/>
<comment type="catalytic activity">
    <reaction evidence="4">
        <text>RX + glutathione = an S-substituted glutathione + a halide anion + H(+)</text>
        <dbReference type="Rhea" id="RHEA:16437"/>
        <dbReference type="ChEBI" id="CHEBI:15378"/>
        <dbReference type="ChEBI" id="CHEBI:16042"/>
        <dbReference type="ChEBI" id="CHEBI:17792"/>
        <dbReference type="ChEBI" id="CHEBI:57925"/>
        <dbReference type="ChEBI" id="CHEBI:90779"/>
        <dbReference type="EC" id="2.5.1.18"/>
    </reaction>
</comment>
<dbReference type="InterPro" id="IPR010987">
    <property type="entry name" value="Glutathione-S-Trfase_C-like"/>
</dbReference>
<dbReference type="GO" id="GO:0005737">
    <property type="term" value="C:cytoplasm"/>
    <property type="evidence" value="ECO:0007669"/>
    <property type="project" value="TreeGrafter"/>
</dbReference>